<dbReference type="AlphaFoldDB" id="A0A6S6SR61"/>
<organism evidence="3">
    <name type="scientific">uncultured Sulfurovum sp</name>
    <dbReference type="NCBI Taxonomy" id="269237"/>
    <lineage>
        <taxon>Bacteria</taxon>
        <taxon>Pseudomonadati</taxon>
        <taxon>Campylobacterota</taxon>
        <taxon>Epsilonproteobacteria</taxon>
        <taxon>Campylobacterales</taxon>
        <taxon>Sulfurovaceae</taxon>
        <taxon>Sulfurovum</taxon>
        <taxon>environmental samples</taxon>
    </lineage>
</organism>
<gene>
    <name evidence="3" type="ORF">HELGO_WM36070</name>
</gene>
<evidence type="ECO:0008006" key="4">
    <source>
        <dbReference type="Google" id="ProtNLM"/>
    </source>
</evidence>
<proteinExistence type="predicted"/>
<keyword evidence="2" id="KW-0732">Signal</keyword>
<feature type="signal peptide" evidence="2">
    <location>
        <begin position="1"/>
        <end position="17"/>
    </location>
</feature>
<dbReference type="GO" id="GO:0020037">
    <property type="term" value="F:heme binding"/>
    <property type="evidence" value="ECO:0007669"/>
    <property type="project" value="InterPro"/>
</dbReference>
<feature type="region of interest" description="Disordered" evidence="1">
    <location>
        <begin position="16"/>
        <end position="37"/>
    </location>
</feature>
<feature type="compositionally biased region" description="Polar residues" evidence="1">
    <location>
        <begin position="18"/>
        <end position="32"/>
    </location>
</feature>
<reference evidence="3" key="1">
    <citation type="submission" date="2020-01" db="EMBL/GenBank/DDBJ databases">
        <authorList>
            <person name="Meier V. D."/>
            <person name="Meier V D."/>
        </authorList>
    </citation>
    <scope>NUCLEOTIDE SEQUENCE</scope>
    <source>
        <strain evidence="3">HLG_WM_MAG_02</strain>
    </source>
</reference>
<protein>
    <recommendedName>
        <fullName evidence="4">Cytochrome c domain-containing protein</fullName>
    </recommendedName>
</protein>
<dbReference type="InterPro" id="IPR036909">
    <property type="entry name" value="Cyt_c-like_dom_sf"/>
</dbReference>
<dbReference type="SUPFAM" id="SSF46626">
    <property type="entry name" value="Cytochrome c"/>
    <property type="match status" value="1"/>
</dbReference>
<evidence type="ECO:0000313" key="3">
    <source>
        <dbReference type="EMBL" id="CAA6808110.1"/>
    </source>
</evidence>
<evidence type="ECO:0000256" key="2">
    <source>
        <dbReference type="SAM" id="SignalP"/>
    </source>
</evidence>
<feature type="chain" id="PRO_5028213674" description="Cytochrome c domain-containing protein" evidence="2">
    <location>
        <begin position="18"/>
        <end position="103"/>
    </location>
</feature>
<sequence>MRKLYLTLLLSASMSMANPSTPNSDTNQSLALSEQLEEGKDLHNDSCTKCHDSSVYTKEDRKIKNLDALNKRVEVCNTNTGAGLEEEELKDLTLFLNTQYYKF</sequence>
<accession>A0A6S6SR61</accession>
<name>A0A6S6SR61_9BACT</name>
<evidence type="ECO:0000256" key="1">
    <source>
        <dbReference type="SAM" id="MobiDB-lite"/>
    </source>
</evidence>
<dbReference type="EMBL" id="CACVAZ010000047">
    <property type="protein sequence ID" value="CAA6808110.1"/>
    <property type="molecule type" value="Genomic_DNA"/>
</dbReference>
<dbReference type="GO" id="GO:0009055">
    <property type="term" value="F:electron transfer activity"/>
    <property type="evidence" value="ECO:0007669"/>
    <property type="project" value="InterPro"/>
</dbReference>
<dbReference type="Gene3D" id="1.10.760.10">
    <property type="entry name" value="Cytochrome c-like domain"/>
    <property type="match status" value="1"/>
</dbReference>